<keyword evidence="2" id="KW-0408">Iron</keyword>
<dbReference type="InterPro" id="IPR015931">
    <property type="entry name" value="Acnase/IPM_dHydase_lsu_aba_1/3"/>
</dbReference>
<feature type="non-terminal residue" evidence="5">
    <location>
        <position position="245"/>
    </location>
</feature>
<accession>X1BYL4</accession>
<dbReference type="EMBL" id="BART01013204">
    <property type="protein sequence ID" value="GAG89288.1"/>
    <property type="molecule type" value="Genomic_DNA"/>
</dbReference>
<evidence type="ECO:0000259" key="4">
    <source>
        <dbReference type="Pfam" id="PF00330"/>
    </source>
</evidence>
<keyword evidence="1" id="KW-0479">Metal-binding</keyword>
<proteinExistence type="predicted"/>
<gene>
    <name evidence="5" type="ORF">S01H4_27142</name>
</gene>
<feature type="non-terminal residue" evidence="5">
    <location>
        <position position="1"/>
    </location>
</feature>
<dbReference type="GO" id="GO:0051539">
    <property type="term" value="F:4 iron, 4 sulfur cluster binding"/>
    <property type="evidence" value="ECO:0007669"/>
    <property type="project" value="TreeGrafter"/>
</dbReference>
<sequence length="245" mass="26816">AQERGDQWTPLEPDDDAVYDEVIEINLNQLEPLIALPHSPGNVKLVREVEGKSIDQVCIGSCTNSSLRDLKIVANILKGRTIDKHVSLTISPGSRQVVDHLVNSGEMSYLVKAGARILENTCGPCIGMGQAPSTDAVSLRTFNRNFLGRSGTKSANAYLISPETAAVSSIFGKITDPTKFGEYPKIEMPDKFIVNDNMIISPLRDFESIEIIRGPNIKPLPAFEPLQEKLTGEVLLKVEDDITTE</sequence>
<evidence type="ECO:0000256" key="2">
    <source>
        <dbReference type="ARBA" id="ARBA00023004"/>
    </source>
</evidence>
<reference evidence="5" key="1">
    <citation type="journal article" date="2014" name="Front. Microbiol.">
        <title>High frequency of phylogenetically diverse reductive dehalogenase-homologous genes in deep subseafloor sedimentary metagenomes.</title>
        <authorList>
            <person name="Kawai M."/>
            <person name="Futagami T."/>
            <person name="Toyoda A."/>
            <person name="Takaki Y."/>
            <person name="Nishi S."/>
            <person name="Hori S."/>
            <person name="Arai W."/>
            <person name="Tsubouchi T."/>
            <person name="Morono Y."/>
            <person name="Uchiyama I."/>
            <person name="Ito T."/>
            <person name="Fujiyama A."/>
            <person name="Inagaki F."/>
            <person name="Takami H."/>
        </authorList>
    </citation>
    <scope>NUCLEOTIDE SEQUENCE</scope>
    <source>
        <strain evidence="5">Expedition CK06-06</strain>
    </source>
</reference>
<dbReference type="Pfam" id="PF00330">
    <property type="entry name" value="Aconitase"/>
    <property type="match status" value="1"/>
</dbReference>
<dbReference type="PROSITE" id="PS00450">
    <property type="entry name" value="ACONITASE_1"/>
    <property type="match status" value="1"/>
</dbReference>
<evidence type="ECO:0000256" key="3">
    <source>
        <dbReference type="ARBA" id="ARBA00023014"/>
    </source>
</evidence>
<dbReference type="InterPro" id="IPR036008">
    <property type="entry name" value="Aconitase_4Fe-4S_dom"/>
</dbReference>
<organism evidence="5">
    <name type="scientific">marine sediment metagenome</name>
    <dbReference type="NCBI Taxonomy" id="412755"/>
    <lineage>
        <taxon>unclassified sequences</taxon>
        <taxon>metagenomes</taxon>
        <taxon>ecological metagenomes</taxon>
    </lineage>
</organism>
<keyword evidence="3" id="KW-0411">Iron-sulfur</keyword>
<dbReference type="PANTHER" id="PTHR43160:SF3">
    <property type="entry name" value="ACONITATE HYDRATASE, MITOCHONDRIAL"/>
    <property type="match status" value="1"/>
</dbReference>
<dbReference type="InterPro" id="IPR050926">
    <property type="entry name" value="Aconitase/IPM_isomerase"/>
</dbReference>
<dbReference type="PANTHER" id="PTHR43160">
    <property type="entry name" value="ACONITATE HYDRATASE B"/>
    <property type="match status" value="1"/>
</dbReference>
<comment type="caution">
    <text evidence="5">The sequence shown here is derived from an EMBL/GenBank/DDBJ whole genome shotgun (WGS) entry which is preliminary data.</text>
</comment>
<dbReference type="GO" id="GO:0046872">
    <property type="term" value="F:metal ion binding"/>
    <property type="evidence" value="ECO:0007669"/>
    <property type="project" value="UniProtKB-KW"/>
</dbReference>
<dbReference type="Gene3D" id="3.30.499.10">
    <property type="entry name" value="Aconitase, domain 3"/>
    <property type="match status" value="1"/>
</dbReference>
<name>X1BYL4_9ZZZZ</name>
<dbReference type="AlphaFoldDB" id="X1BYL4"/>
<feature type="domain" description="Aconitase/3-isopropylmalate dehydratase large subunit alpha/beta/alpha" evidence="4">
    <location>
        <begin position="6"/>
        <end position="172"/>
    </location>
</feature>
<dbReference type="GO" id="GO:0006099">
    <property type="term" value="P:tricarboxylic acid cycle"/>
    <property type="evidence" value="ECO:0007669"/>
    <property type="project" value="TreeGrafter"/>
</dbReference>
<dbReference type="PROSITE" id="PS01244">
    <property type="entry name" value="ACONITASE_2"/>
    <property type="match status" value="1"/>
</dbReference>
<dbReference type="InterPro" id="IPR001030">
    <property type="entry name" value="Acoase/IPM_deHydtase_lsu_aba"/>
</dbReference>
<dbReference type="GO" id="GO:0003994">
    <property type="term" value="F:aconitate hydratase activity"/>
    <property type="evidence" value="ECO:0007669"/>
    <property type="project" value="TreeGrafter"/>
</dbReference>
<protein>
    <recommendedName>
        <fullName evidence="4">Aconitase/3-isopropylmalate dehydratase large subunit alpha/beta/alpha domain-containing protein</fullName>
    </recommendedName>
</protein>
<dbReference type="SUPFAM" id="SSF53732">
    <property type="entry name" value="Aconitase iron-sulfur domain"/>
    <property type="match status" value="1"/>
</dbReference>
<evidence type="ECO:0000256" key="1">
    <source>
        <dbReference type="ARBA" id="ARBA00022723"/>
    </source>
</evidence>
<dbReference type="GO" id="GO:0005829">
    <property type="term" value="C:cytosol"/>
    <property type="evidence" value="ECO:0007669"/>
    <property type="project" value="TreeGrafter"/>
</dbReference>
<evidence type="ECO:0000313" key="5">
    <source>
        <dbReference type="EMBL" id="GAG89288.1"/>
    </source>
</evidence>
<dbReference type="InterPro" id="IPR018136">
    <property type="entry name" value="Aconitase_4Fe-4S_BS"/>
</dbReference>